<comment type="caution">
    <text evidence="3">The sequence shown here is derived from an EMBL/GenBank/DDBJ whole genome shotgun (WGS) entry which is preliminary data.</text>
</comment>
<name>A0A317FMJ2_9PROT</name>
<reference evidence="4" key="1">
    <citation type="submission" date="2018-05" db="EMBL/GenBank/DDBJ databases">
        <authorList>
            <person name="Du Z."/>
            <person name="Wang X."/>
        </authorList>
    </citation>
    <scope>NUCLEOTIDE SEQUENCE [LARGE SCALE GENOMIC DNA]</scope>
    <source>
        <strain evidence="4">CQN31</strain>
    </source>
</reference>
<dbReference type="AlphaFoldDB" id="A0A317FMJ2"/>
<dbReference type="PROSITE" id="PS51257">
    <property type="entry name" value="PROKAR_LIPOPROTEIN"/>
    <property type="match status" value="1"/>
</dbReference>
<keyword evidence="1" id="KW-0472">Membrane</keyword>
<accession>A0A317FMJ2</accession>
<dbReference type="Proteomes" id="UP000245765">
    <property type="component" value="Unassembled WGS sequence"/>
</dbReference>
<evidence type="ECO:0000256" key="1">
    <source>
        <dbReference type="SAM" id="Phobius"/>
    </source>
</evidence>
<evidence type="ECO:0000313" key="3">
    <source>
        <dbReference type="EMBL" id="PWS38738.1"/>
    </source>
</evidence>
<organism evidence="3 4">
    <name type="scientific">Falsiroseomonas bella</name>
    <dbReference type="NCBI Taxonomy" id="2184016"/>
    <lineage>
        <taxon>Bacteria</taxon>
        <taxon>Pseudomonadati</taxon>
        <taxon>Pseudomonadota</taxon>
        <taxon>Alphaproteobacteria</taxon>
        <taxon>Acetobacterales</taxon>
        <taxon>Roseomonadaceae</taxon>
        <taxon>Falsiroseomonas</taxon>
    </lineage>
</organism>
<keyword evidence="1" id="KW-0812">Transmembrane</keyword>
<keyword evidence="1" id="KW-1133">Transmembrane helix</keyword>
<proteinExistence type="predicted"/>
<sequence length="420" mass="44185">MFRPRSLPGRLAFALLALLAGCSTAQQPPVISSWDSAALGGSVMLLRILPAEGGPAAWAQAWRFDGPTAPDEFPLLADGGGWRSAASVPGRRFLRLRASPDATPQDFTFTVPDGQATLDLGTFRQVCNSTAECRLVREARPASDAEAALPPQHRERLPVVVTPMQSYPPRLADSGLALPTAPAIRVDSRSWVAAVDWTAIVTDLEAMPSPPAGPFTSAGDDVLLAIMLLPIIVPLLVIVAIAKSESERRAGVEAAEARSRDLALQARVEAARAAWSPCEATIAAALAPDSVAQHLQSAFARPRAGRQAAASPWDATVSRVVLRHCGEGPGSFGVEVATDWTGRAPGSDSPAYRASFVRPVEGATPDRRLRWSTPAPWEMQVAPSGACRPLAEWCAAGGRALLDEVAAAVTGARDAIAATR</sequence>
<feature type="transmembrane region" description="Helical" evidence="1">
    <location>
        <begin position="222"/>
        <end position="242"/>
    </location>
</feature>
<feature type="chain" id="PRO_5016351280" evidence="2">
    <location>
        <begin position="26"/>
        <end position="420"/>
    </location>
</feature>
<protein>
    <submittedName>
        <fullName evidence="3">Uncharacterized protein</fullName>
    </submittedName>
</protein>
<gene>
    <name evidence="3" type="ORF">DFH01_05630</name>
</gene>
<keyword evidence="4" id="KW-1185">Reference proteome</keyword>
<keyword evidence="2" id="KW-0732">Signal</keyword>
<evidence type="ECO:0000313" key="4">
    <source>
        <dbReference type="Proteomes" id="UP000245765"/>
    </source>
</evidence>
<feature type="signal peptide" evidence="2">
    <location>
        <begin position="1"/>
        <end position="25"/>
    </location>
</feature>
<dbReference type="EMBL" id="QGNA01000001">
    <property type="protein sequence ID" value="PWS38738.1"/>
    <property type="molecule type" value="Genomic_DNA"/>
</dbReference>
<evidence type="ECO:0000256" key="2">
    <source>
        <dbReference type="SAM" id="SignalP"/>
    </source>
</evidence>